<dbReference type="AlphaFoldDB" id="A0A6S8SBJ4"/>
<feature type="region of interest" description="Disordered" evidence="7">
    <location>
        <begin position="699"/>
        <end position="719"/>
    </location>
</feature>
<evidence type="ECO:0000313" key="10">
    <source>
        <dbReference type="EMBL" id="CAE0458572.1"/>
    </source>
</evidence>
<dbReference type="PROSITE" id="PS00108">
    <property type="entry name" value="PROTEIN_KINASE_ST"/>
    <property type="match status" value="1"/>
</dbReference>
<dbReference type="InterPro" id="IPR008271">
    <property type="entry name" value="Ser/Thr_kinase_AS"/>
</dbReference>
<dbReference type="PROSITE" id="PS00107">
    <property type="entry name" value="PROTEIN_KINASE_ATP"/>
    <property type="match status" value="1"/>
</dbReference>
<evidence type="ECO:0000256" key="3">
    <source>
        <dbReference type="ARBA" id="ARBA00022741"/>
    </source>
</evidence>
<feature type="domain" description="Protein kinase" evidence="8">
    <location>
        <begin position="259"/>
        <end position="646"/>
    </location>
</feature>
<evidence type="ECO:0000259" key="8">
    <source>
        <dbReference type="PROSITE" id="PS50011"/>
    </source>
</evidence>
<dbReference type="InterPro" id="IPR017441">
    <property type="entry name" value="Protein_kinase_ATP_BS"/>
</dbReference>
<dbReference type="EMBL" id="HBIO01004913">
    <property type="protein sequence ID" value="CAE0458571.1"/>
    <property type="molecule type" value="Transcribed_RNA"/>
</dbReference>
<accession>A0A6S8SBJ4</accession>
<evidence type="ECO:0000256" key="7">
    <source>
        <dbReference type="SAM" id="MobiDB-lite"/>
    </source>
</evidence>
<protein>
    <recommendedName>
        <fullName evidence="8">Protein kinase domain-containing protein</fullName>
    </recommendedName>
</protein>
<dbReference type="PANTHER" id="PTHR24349">
    <property type="entry name" value="SERINE/THREONINE-PROTEIN KINASE"/>
    <property type="match status" value="1"/>
</dbReference>
<dbReference type="SMART" id="SM00220">
    <property type="entry name" value="S_TKc"/>
    <property type="match status" value="1"/>
</dbReference>
<name>A0A6S8SBJ4_9STRA</name>
<organism evidence="10">
    <name type="scientific">Chaetoceros debilis</name>
    <dbReference type="NCBI Taxonomy" id="122233"/>
    <lineage>
        <taxon>Eukaryota</taxon>
        <taxon>Sar</taxon>
        <taxon>Stramenopiles</taxon>
        <taxon>Ochrophyta</taxon>
        <taxon>Bacillariophyta</taxon>
        <taxon>Coscinodiscophyceae</taxon>
        <taxon>Chaetocerotophycidae</taxon>
        <taxon>Chaetocerotales</taxon>
        <taxon>Chaetocerotaceae</taxon>
        <taxon>Chaetoceros</taxon>
    </lineage>
</organism>
<dbReference type="EMBL" id="HBIO01004914">
    <property type="protein sequence ID" value="CAE0458572.1"/>
    <property type="molecule type" value="Transcribed_RNA"/>
</dbReference>
<dbReference type="GO" id="GO:0004674">
    <property type="term" value="F:protein serine/threonine kinase activity"/>
    <property type="evidence" value="ECO:0007669"/>
    <property type="project" value="UniProtKB-KW"/>
</dbReference>
<keyword evidence="5 6" id="KW-0067">ATP-binding</keyword>
<sequence length="771" mass="85817">MTGCRSKKVDGISCDSEKNNFDKETNADGLNGGPHEIVDFTTALAATRNNMGGGRGSSNSFWNSRNDDMIISFQQESGVNLGETRLDEKVSPKSEQFISGNQSISTLGSTISCPGPSSNDDLSVIDTSSCTDTVSTPTTQATESSQLVKNNIQTDTECNKNFWDLSLNRGTETNAYAQDQATQRSDKISDLSGDGIKTSMIVNDAVKRNPRQKKTALYPSLERATMTQKLTLSAFRKPESAVRLTLARSGKLLQHDYDLSSNQILGHGASSTVRLATHRKTGRQVAVKCIEKHEILRHRQRNGKNSPNSNGHRGCYNFHHHSDVMGNSGRRRNRKLAEYEILAGLKQQGLHKNIIELLDVYETHSEIHLVHEFCAGGELFDAIQRRNQKRMRVRSSGASLNEGTPNYASASFLDTDTARSTYTESQAANIASQLLSALAYLHSRSIVHRDVKPENILLVSTDEDNLSVKLSDFGLARLLTRDEDDAEGGLQPSPLTPPSCDDSAKKRSRAYSRVGSDYYSAPEISFGDCARGYDSAVDIYSLGVTLYILLCGHPPSSRTSCGSYVLDHEEYDSLSEDESTSSDDNDSTLIQTIPSIDVTCIDTSVDFPLKHWKHISPIAKNLVRRMLHHNPDRRIKAVDALKHDWILLHKNNVKETICRNTLRFSFLEDNHFAHQHCTELQSPSFHRTQLNYLASKLYENSNNNRDGKDKKRKRQQKSPLLHASMSQIILPPVNIRVDSHSEHSHTNIDSIIAASIDYECISLHGRSMPHF</sequence>
<gene>
    <name evidence="9" type="ORF">CDEB00056_LOCUS3412</name>
    <name evidence="10" type="ORF">CDEB00056_LOCUS3413</name>
</gene>
<dbReference type="SUPFAM" id="SSF56112">
    <property type="entry name" value="Protein kinase-like (PK-like)"/>
    <property type="match status" value="1"/>
</dbReference>
<keyword evidence="1" id="KW-0723">Serine/threonine-protein kinase</keyword>
<evidence type="ECO:0000256" key="1">
    <source>
        <dbReference type="ARBA" id="ARBA00022527"/>
    </source>
</evidence>
<evidence type="ECO:0000313" key="9">
    <source>
        <dbReference type="EMBL" id="CAE0458571.1"/>
    </source>
</evidence>
<dbReference type="InterPro" id="IPR050205">
    <property type="entry name" value="CDPK_Ser/Thr_kinases"/>
</dbReference>
<dbReference type="PROSITE" id="PS50011">
    <property type="entry name" value="PROTEIN_KINASE_DOM"/>
    <property type="match status" value="1"/>
</dbReference>
<dbReference type="Gene3D" id="3.30.200.20">
    <property type="entry name" value="Phosphorylase Kinase, domain 1"/>
    <property type="match status" value="2"/>
</dbReference>
<dbReference type="InterPro" id="IPR011009">
    <property type="entry name" value="Kinase-like_dom_sf"/>
</dbReference>
<reference evidence="10" key="1">
    <citation type="submission" date="2021-01" db="EMBL/GenBank/DDBJ databases">
        <authorList>
            <person name="Corre E."/>
            <person name="Pelletier E."/>
            <person name="Niang G."/>
            <person name="Scheremetjew M."/>
            <person name="Finn R."/>
            <person name="Kale V."/>
            <person name="Holt S."/>
            <person name="Cochrane G."/>
            <person name="Meng A."/>
            <person name="Brown T."/>
            <person name="Cohen L."/>
        </authorList>
    </citation>
    <scope>NUCLEOTIDE SEQUENCE</scope>
    <source>
        <strain evidence="10">MM31A-1</strain>
    </source>
</reference>
<feature type="binding site" evidence="6">
    <location>
        <position position="288"/>
    </location>
    <ligand>
        <name>ATP</name>
        <dbReference type="ChEBI" id="CHEBI:30616"/>
    </ligand>
</feature>
<evidence type="ECO:0000256" key="6">
    <source>
        <dbReference type="PROSITE-ProRule" id="PRU10141"/>
    </source>
</evidence>
<keyword evidence="4" id="KW-0418">Kinase</keyword>
<keyword evidence="2" id="KW-0808">Transferase</keyword>
<evidence type="ECO:0000256" key="4">
    <source>
        <dbReference type="ARBA" id="ARBA00022777"/>
    </source>
</evidence>
<dbReference type="GO" id="GO:0005524">
    <property type="term" value="F:ATP binding"/>
    <property type="evidence" value="ECO:0007669"/>
    <property type="project" value="UniProtKB-UniRule"/>
</dbReference>
<feature type="region of interest" description="Disordered" evidence="7">
    <location>
        <begin position="484"/>
        <end position="506"/>
    </location>
</feature>
<dbReference type="Pfam" id="PF00069">
    <property type="entry name" value="Pkinase"/>
    <property type="match status" value="1"/>
</dbReference>
<evidence type="ECO:0000256" key="2">
    <source>
        <dbReference type="ARBA" id="ARBA00022679"/>
    </source>
</evidence>
<keyword evidence="3 6" id="KW-0547">Nucleotide-binding</keyword>
<proteinExistence type="predicted"/>
<dbReference type="InterPro" id="IPR000719">
    <property type="entry name" value="Prot_kinase_dom"/>
</dbReference>
<evidence type="ECO:0000256" key="5">
    <source>
        <dbReference type="ARBA" id="ARBA00022840"/>
    </source>
</evidence>
<dbReference type="Gene3D" id="1.10.510.10">
    <property type="entry name" value="Transferase(Phosphotransferase) domain 1"/>
    <property type="match status" value="1"/>
</dbReference>